<comment type="caution">
    <text evidence="1">The sequence shown here is derived from an EMBL/GenBank/DDBJ whole genome shotgun (WGS) entry which is preliminary data.</text>
</comment>
<name>A0A3F3IFT5_SALER</name>
<dbReference type="AlphaFoldDB" id="A0A3F3IFT5"/>
<evidence type="ECO:0000313" key="1">
    <source>
        <dbReference type="EMBL" id="OEH98438.1"/>
    </source>
</evidence>
<dbReference type="Proteomes" id="UP000852880">
    <property type="component" value="Unassembled WGS sequence"/>
</dbReference>
<protein>
    <submittedName>
        <fullName evidence="1">Uncharacterized protein</fullName>
    </submittedName>
</protein>
<organism evidence="1">
    <name type="scientific">Salmonella enterica</name>
    <name type="common">Salmonella choleraesuis</name>
    <dbReference type="NCBI Taxonomy" id="28901"/>
    <lineage>
        <taxon>Bacteria</taxon>
        <taxon>Pseudomonadati</taxon>
        <taxon>Pseudomonadota</taxon>
        <taxon>Gammaproteobacteria</taxon>
        <taxon>Enterobacterales</taxon>
        <taxon>Enterobacteriaceae</taxon>
        <taxon>Salmonella</taxon>
    </lineage>
</organism>
<sequence>MEISAEQKKVIYDDALAKWGFDAQVLVAAEECCELAAALNRFLNYKVSAGSVAAEAADVEIMLEQLRHNGLGDMIDQEKATRLARLARRVSVTEVKITPPDAPQIASRVACINDLLWSGSAALGDNWRGAATFFRDAAGQLMVLAQMCIRNAQRQEQRADDVTDKGEALCPWKSINTPH</sequence>
<dbReference type="CDD" id="cd11539">
    <property type="entry name" value="NTP-PPase_u2"/>
    <property type="match status" value="1"/>
</dbReference>
<gene>
    <name evidence="1" type="ORF">BH006_17410</name>
</gene>
<dbReference type="EMBL" id="MJEL01000009">
    <property type="protein sequence ID" value="OEH98438.1"/>
    <property type="molecule type" value="Genomic_DNA"/>
</dbReference>
<dbReference type="RefSeq" id="WP_069721203.1">
    <property type="nucleotide sequence ID" value="NZ_MJEL01000009.1"/>
</dbReference>
<accession>A0A3F3IFT5</accession>
<reference evidence="1" key="1">
    <citation type="submission" date="2016-09" db="EMBL/GenBank/DDBJ databases">
        <title>Whole Genome Sequencing of Salmonella enterica subsp. enterica serovar Nottingham.</title>
        <authorList>
            <person name="Zheng J."/>
            <person name="Wang H."/>
        </authorList>
    </citation>
    <scope>NUCLEOTIDE SEQUENCE [LARGE SCALE GENOMIC DNA]</scope>
    <source>
        <strain evidence="1">CFSAN055411</strain>
    </source>
</reference>
<proteinExistence type="predicted"/>